<dbReference type="RefSeq" id="WP_052557604.1">
    <property type="nucleotide sequence ID" value="NZ_JMCC02000128.1"/>
</dbReference>
<dbReference type="AlphaFoldDB" id="A0A0C2CML3"/>
<dbReference type="InterPro" id="IPR011990">
    <property type="entry name" value="TPR-like_helical_dom_sf"/>
</dbReference>
<protein>
    <submittedName>
        <fullName evidence="2">Uncharacterized protein</fullName>
    </submittedName>
</protein>
<sequence length="349" mass="38446">MYGGDLDWRSVADEAARATSAGEALEVVTLALTKHADASEDERLPLDLLRIDLLFELDRVDDAIAAARKLRERGLITPLLAQRLGELLVEAGEDEEGKRVFSEIVEYDPSGEYTRRLLGDIFLRHGWFQEAYRQYQDLVSLSAAPTDVIRMARAAAGAGRVDEGLRLLRKVIGGEGRPGADDPRRFARLHAAVLLGELLASDDEQLPRAKLERELDRLQLFDTPTTWTILTWADLEHDLTLGVEPLTPDADKAQIEAAKKAALRISNGRNAGDTGLWAIQTGGLDDLVVRHRSPVPARPVSFERLTITWDGERFTAKRELGTIAARAAREREAPAATPSDDDDDSAATE</sequence>
<dbReference type="SUPFAM" id="SSF48452">
    <property type="entry name" value="TPR-like"/>
    <property type="match status" value="1"/>
</dbReference>
<evidence type="ECO:0000313" key="3">
    <source>
        <dbReference type="Proteomes" id="UP000031599"/>
    </source>
</evidence>
<reference evidence="2 3" key="1">
    <citation type="submission" date="2014-12" db="EMBL/GenBank/DDBJ databases">
        <title>Genome assembly of Enhygromyxa salina DSM 15201.</title>
        <authorList>
            <person name="Sharma G."/>
            <person name="Subramanian S."/>
        </authorList>
    </citation>
    <scope>NUCLEOTIDE SEQUENCE [LARGE SCALE GENOMIC DNA]</scope>
    <source>
        <strain evidence="2 3">DSM 15201</strain>
    </source>
</reference>
<name>A0A0C2CML3_9BACT</name>
<organism evidence="2 3">
    <name type="scientific">Enhygromyxa salina</name>
    <dbReference type="NCBI Taxonomy" id="215803"/>
    <lineage>
        <taxon>Bacteria</taxon>
        <taxon>Pseudomonadati</taxon>
        <taxon>Myxococcota</taxon>
        <taxon>Polyangia</taxon>
        <taxon>Nannocystales</taxon>
        <taxon>Nannocystaceae</taxon>
        <taxon>Enhygromyxa</taxon>
    </lineage>
</organism>
<evidence type="ECO:0000256" key="1">
    <source>
        <dbReference type="SAM" id="MobiDB-lite"/>
    </source>
</evidence>
<accession>A0A0C2CML3</accession>
<feature type="compositionally biased region" description="Acidic residues" evidence="1">
    <location>
        <begin position="339"/>
        <end position="349"/>
    </location>
</feature>
<dbReference type="EMBL" id="JMCC02000128">
    <property type="protein sequence ID" value="KIG12496.1"/>
    <property type="molecule type" value="Genomic_DNA"/>
</dbReference>
<proteinExistence type="predicted"/>
<feature type="region of interest" description="Disordered" evidence="1">
    <location>
        <begin position="326"/>
        <end position="349"/>
    </location>
</feature>
<dbReference type="Proteomes" id="UP000031599">
    <property type="component" value="Unassembled WGS sequence"/>
</dbReference>
<gene>
    <name evidence="2" type="ORF">DB30_01313</name>
</gene>
<dbReference type="Gene3D" id="1.25.40.10">
    <property type="entry name" value="Tetratricopeptide repeat domain"/>
    <property type="match status" value="1"/>
</dbReference>
<evidence type="ECO:0000313" key="2">
    <source>
        <dbReference type="EMBL" id="KIG12496.1"/>
    </source>
</evidence>
<comment type="caution">
    <text evidence="2">The sequence shown here is derived from an EMBL/GenBank/DDBJ whole genome shotgun (WGS) entry which is preliminary data.</text>
</comment>